<gene>
    <name evidence="1" type="ORF">S01H4_54773</name>
</gene>
<feature type="non-terminal residue" evidence="1">
    <location>
        <position position="217"/>
    </location>
</feature>
<dbReference type="GO" id="GO:0004803">
    <property type="term" value="F:transposase activity"/>
    <property type="evidence" value="ECO:0007669"/>
    <property type="project" value="InterPro"/>
</dbReference>
<reference evidence="1" key="1">
    <citation type="journal article" date="2014" name="Front. Microbiol.">
        <title>High frequency of phylogenetically diverse reductive dehalogenase-homologous genes in deep subseafloor sedimentary metagenomes.</title>
        <authorList>
            <person name="Kawai M."/>
            <person name="Futagami T."/>
            <person name="Toyoda A."/>
            <person name="Takaki Y."/>
            <person name="Nishi S."/>
            <person name="Hori S."/>
            <person name="Arai W."/>
            <person name="Tsubouchi T."/>
            <person name="Morono Y."/>
            <person name="Uchiyama I."/>
            <person name="Ito T."/>
            <person name="Fujiyama A."/>
            <person name="Inagaki F."/>
            <person name="Takami H."/>
        </authorList>
    </citation>
    <scope>NUCLEOTIDE SEQUENCE</scope>
    <source>
        <strain evidence="1">Expedition CK06-06</strain>
    </source>
</reference>
<evidence type="ECO:0000313" key="1">
    <source>
        <dbReference type="EMBL" id="GAH15512.1"/>
    </source>
</evidence>
<dbReference type="GO" id="GO:0006313">
    <property type="term" value="P:DNA transposition"/>
    <property type="evidence" value="ECO:0007669"/>
    <property type="project" value="InterPro"/>
</dbReference>
<dbReference type="EMBL" id="BART01031545">
    <property type="protein sequence ID" value="GAH15512.1"/>
    <property type="molecule type" value="Genomic_DNA"/>
</dbReference>
<name>X1D5P3_9ZZZZ</name>
<organism evidence="1">
    <name type="scientific">marine sediment metagenome</name>
    <dbReference type="NCBI Taxonomy" id="412755"/>
    <lineage>
        <taxon>unclassified sequences</taxon>
        <taxon>metagenomes</taxon>
        <taxon>ecological metagenomes</taxon>
    </lineage>
</organism>
<dbReference type="InterPro" id="IPR036515">
    <property type="entry name" value="Transposase_17_sf"/>
</dbReference>
<sequence length="217" mass="24995">MTRRRIIEPGMVWALSRRTTRRHFILNPDEARQVEQAYWYCLGHAAELHGVVVHAGCLMSTHSHEVVTDVRGELSLFLQTFHRHLALCAKAIRGWPGEVFDKRSAGAHELLTPEATIESLAYLIANPVEAMAVRYAKDWPGAQTLPRDIGSRVVKVRRPTHYFDPDTPKWPEVIELRLQMPTGLEFDYGKELAQERIAQRVKEREHRAWQESKRTGI</sequence>
<proteinExistence type="predicted"/>
<dbReference type="GO" id="GO:0003677">
    <property type="term" value="F:DNA binding"/>
    <property type="evidence" value="ECO:0007669"/>
    <property type="project" value="InterPro"/>
</dbReference>
<comment type="caution">
    <text evidence="1">The sequence shown here is derived from an EMBL/GenBank/DDBJ whole genome shotgun (WGS) entry which is preliminary data.</text>
</comment>
<accession>X1D5P3</accession>
<dbReference type="SUPFAM" id="SSF143422">
    <property type="entry name" value="Transposase IS200-like"/>
    <property type="match status" value="1"/>
</dbReference>
<evidence type="ECO:0008006" key="2">
    <source>
        <dbReference type="Google" id="ProtNLM"/>
    </source>
</evidence>
<dbReference type="AlphaFoldDB" id="X1D5P3"/>
<protein>
    <recommendedName>
        <fullName evidence="2">Transposase IS200-like domain-containing protein</fullName>
    </recommendedName>
</protein>
<dbReference type="Gene3D" id="3.30.70.1290">
    <property type="entry name" value="Transposase IS200-like"/>
    <property type="match status" value="1"/>
</dbReference>